<dbReference type="GO" id="GO:0009251">
    <property type="term" value="P:glucan catabolic process"/>
    <property type="evidence" value="ECO:0007669"/>
    <property type="project" value="TreeGrafter"/>
</dbReference>
<feature type="transmembrane region" description="Helical" evidence="18">
    <location>
        <begin position="63"/>
        <end position="85"/>
    </location>
</feature>
<protein>
    <recommendedName>
        <fullName evidence="14">glucan 1,3-beta-glucosidase</fullName>
        <ecNumber evidence="14">3.2.1.58</ecNumber>
    </recommendedName>
    <alternativeName>
        <fullName evidence="15">Exo-1,3-beta-glucanase D</fullName>
    </alternativeName>
</protein>
<proteinExistence type="inferred from homology"/>
<evidence type="ECO:0000256" key="14">
    <source>
        <dbReference type="ARBA" id="ARBA00038929"/>
    </source>
</evidence>
<dbReference type="SUPFAM" id="SSF51445">
    <property type="entry name" value="(Trans)glycosidases"/>
    <property type="match status" value="1"/>
</dbReference>
<accession>A0AAD5SEP2</accession>
<comment type="similarity">
    <text evidence="2 16">Belongs to the glycosyl hydrolase 5 (cellulase A) family.</text>
</comment>
<keyword evidence="5 16" id="KW-0378">Hydrolase</keyword>
<feature type="domain" description="Glycoside hydrolase family 5" evidence="19">
    <location>
        <begin position="193"/>
        <end position="501"/>
    </location>
</feature>
<feature type="compositionally biased region" description="Polar residues" evidence="17">
    <location>
        <begin position="15"/>
        <end position="31"/>
    </location>
</feature>
<comment type="caution">
    <text evidence="20">The sequence shown here is derived from an EMBL/GenBank/DDBJ whole genome shotgun (WGS) entry which is preliminary data.</text>
</comment>
<keyword evidence="9" id="KW-0325">Glycoprotein</keyword>
<evidence type="ECO:0000313" key="21">
    <source>
        <dbReference type="Proteomes" id="UP001212841"/>
    </source>
</evidence>
<comment type="function">
    <text evidence="13">Glucosidase involved in the degradation of cellulosic biomass. Active on lichenan.</text>
</comment>
<evidence type="ECO:0000256" key="2">
    <source>
        <dbReference type="ARBA" id="ARBA00005641"/>
    </source>
</evidence>
<dbReference type="Pfam" id="PF00150">
    <property type="entry name" value="Cellulase"/>
    <property type="match status" value="1"/>
</dbReference>
<evidence type="ECO:0000256" key="12">
    <source>
        <dbReference type="ARBA" id="ARBA00036824"/>
    </source>
</evidence>
<evidence type="ECO:0000256" key="13">
    <source>
        <dbReference type="ARBA" id="ARBA00037126"/>
    </source>
</evidence>
<evidence type="ECO:0000256" key="1">
    <source>
        <dbReference type="ARBA" id="ARBA00004401"/>
    </source>
</evidence>
<evidence type="ECO:0000256" key="15">
    <source>
        <dbReference type="ARBA" id="ARBA00041260"/>
    </source>
</evidence>
<comment type="catalytic activity">
    <reaction evidence="12">
        <text>Successive hydrolysis of beta-D-glucose units from the non-reducing ends of (1-&gt;3)-beta-D-glucans, releasing alpha-glucose.</text>
        <dbReference type="EC" id="3.2.1.58"/>
    </reaction>
</comment>
<dbReference type="EC" id="3.2.1.58" evidence="14"/>
<keyword evidence="8 18" id="KW-0472">Membrane</keyword>
<keyword evidence="6" id="KW-0735">Signal-anchor</keyword>
<keyword evidence="4 18" id="KW-0812">Transmembrane</keyword>
<feature type="region of interest" description="Disordered" evidence="17">
    <location>
        <begin position="1"/>
        <end position="33"/>
    </location>
</feature>
<keyword evidence="21" id="KW-1185">Reference proteome</keyword>
<keyword evidence="7 18" id="KW-1133">Transmembrane helix</keyword>
<evidence type="ECO:0000256" key="8">
    <source>
        <dbReference type="ARBA" id="ARBA00023136"/>
    </source>
</evidence>
<evidence type="ECO:0000256" key="6">
    <source>
        <dbReference type="ARBA" id="ARBA00022968"/>
    </source>
</evidence>
<sequence length="556" mass="62821">MSTPTLNSPGAGGSPDSQRTVTGSYPPTTHKTVLPDWKPIKVEDALPPSERTFKPRRTRKARFLRICFGILVFLGLAALAAYFIWRHFDKKLKEPQSPSQPSEPAGWTGLDPAKVQPLDPNFRYRDLSVPFQYGVEPIRGVNVGGWLITEKFLNPSLYAKFADSRGEWPADEWHLSLAMGSKLSEEFDSHYSTYFVEDDFARIAQMGLNHVRIPFAHWVFPNTPVNGEPFYYGGSWKWLIQAVEWCRKYGLRVALDLHTAVGSQSGYDHTGRNGTIEFLNGTNGQSNADRTRQIAGQIATHFFGGNRTSPNGISYDHVTIFSTMNEPFVATINFDGLYNWYSDTYTTIRNQTSLATSTSPQIKATLANFTKYPTPTWPSVVINDGFSGEYLWFDLFPASRFNNLWMDFHKYISLNKGTDAQSKSDKFGTPCLKWRADFLGSRDRLGPAYMGEWSASWSATAESNFTKMTEGDKRDLAIWTQIQMDVAENSGIGWFFWNLKTEKSQYAHWDYYVGVNEGWIPRNFSAPKRFTCPPVGSSLAWCEGGACYDAEGNLRV</sequence>
<organism evidence="20 21">
    <name type="scientific">Rhizophlyctis rosea</name>
    <dbReference type="NCBI Taxonomy" id="64517"/>
    <lineage>
        <taxon>Eukaryota</taxon>
        <taxon>Fungi</taxon>
        <taxon>Fungi incertae sedis</taxon>
        <taxon>Chytridiomycota</taxon>
        <taxon>Chytridiomycota incertae sedis</taxon>
        <taxon>Chytridiomycetes</taxon>
        <taxon>Rhizophlyctidales</taxon>
        <taxon>Rhizophlyctidaceae</taxon>
        <taxon>Rhizophlyctis</taxon>
    </lineage>
</organism>
<dbReference type="GO" id="GO:0005886">
    <property type="term" value="C:plasma membrane"/>
    <property type="evidence" value="ECO:0007669"/>
    <property type="project" value="UniProtKB-SubCell"/>
</dbReference>
<keyword evidence="10 16" id="KW-0326">Glycosidase</keyword>
<dbReference type="Gene3D" id="3.20.20.80">
    <property type="entry name" value="Glycosidases"/>
    <property type="match status" value="1"/>
</dbReference>
<evidence type="ECO:0000256" key="16">
    <source>
        <dbReference type="RuleBase" id="RU361153"/>
    </source>
</evidence>
<dbReference type="EMBL" id="JADGJD010000281">
    <property type="protein sequence ID" value="KAJ3052594.1"/>
    <property type="molecule type" value="Genomic_DNA"/>
</dbReference>
<dbReference type="GO" id="GO:0005576">
    <property type="term" value="C:extracellular region"/>
    <property type="evidence" value="ECO:0007669"/>
    <property type="project" value="TreeGrafter"/>
</dbReference>
<evidence type="ECO:0000256" key="4">
    <source>
        <dbReference type="ARBA" id="ARBA00022692"/>
    </source>
</evidence>
<evidence type="ECO:0000256" key="18">
    <source>
        <dbReference type="SAM" id="Phobius"/>
    </source>
</evidence>
<evidence type="ECO:0000256" key="5">
    <source>
        <dbReference type="ARBA" id="ARBA00022801"/>
    </source>
</evidence>
<evidence type="ECO:0000256" key="17">
    <source>
        <dbReference type="SAM" id="MobiDB-lite"/>
    </source>
</evidence>
<dbReference type="Proteomes" id="UP001212841">
    <property type="component" value="Unassembled WGS sequence"/>
</dbReference>
<evidence type="ECO:0000256" key="11">
    <source>
        <dbReference type="ARBA" id="ARBA00023316"/>
    </source>
</evidence>
<dbReference type="PANTHER" id="PTHR31297:SF34">
    <property type="entry name" value="GLUCAN 1,3-BETA-GLUCOSIDASE 2"/>
    <property type="match status" value="1"/>
</dbReference>
<dbReference type="GO" id="GO:0004338">
    <property type="term" value="F:glucan exo-1,3-beta-glucosidase activity"/>
    <property type="evidence" value="ECO:0007669"/>
    <property type="project" value="UniProtKB-EC"/>
</dbReference>
<evidence type="ECO:0000256" key="3">
    <source>
        <dbReference type="ARBA" id="ARBA00022475"/>
    </source>
</evidence>
<keyword evidence="3" id="KW-1003">Cell membrane</keyword>
<gene>
    <name evidence="20" type="ORF">HK097_005997</name>
</gene>
<evidence type="ECO:0000256" key="10">
    <source>
        <dbReference type="ARBA" id="ARBA00023295"/>
    </source>
</evidence>
<evidence type="ECO:0000313" key="20">
    <source>
        <dbReference type="EMBL" id="KAJ3052594.1"/>
    </source>
</evidence>
<dbReference type="InterPro" id="IPR017853">
    <property type="entry name" value="GH"/>
</dbReference>
<reference evidence="20" key="1">
    <citation type="submission" date="2020-05" db="EMBL/GenBank/DDBJ databases">
        <title>Phylogenomic resolution of chytrid fungi.</title>
        <authorList>
            <person name="Stajich J.E."/>
            <person name="Amses K."/>
            <person name="Simmons R."/>
            <person name="Seto K."/>
            <person name="Myers J."/>
            <person name="Bonds A."/>
            <person name="Quandt C.A."/>
            <person name="Barry K."/>
            <person name="Liu P."/>
            <person name="Grigoriev I."/>
            <person name="Longcore J.E."/>
            <person name="James T.Y."/>
        </authorList>
    </citation>
    <scope>NUCLEOTIDE SEQUENCE</scope>
    <source>
        <strain evidence="20">JEL0318</strain>
    </source>
</reference>
<evidence type="ECO:0000256" key="7">
    <source>
        <dbReference type="ARBA" id="ARBA00022989"/>
    </source>
</evidence>
<dbReference type="GO" id="GO:0071555">
    <property type="term" value="P:cell wall organization"/>
    <property type="evidence" value="ECO:0007669"/>
    <property type="project" value="UniProtKB-KW"/>
</dbReference>
<dbReference type="AlphaFoldDB" id="A0AAD5SEP2"/>
<dbReference type="GO" id="GO:0009986">
    <property type="term" value="C:cell surface"/>
    <property type="evidence" value="ECO:0007669"/>
    <property type="project" value="TreeGrafter"/>
</dbReference>
<evidence type="ECO:0000259" key="19">
    <source>
        <dbReference type="Pfam" id="PF00150"/>
    </source>
</evidence>
<dbReference type="InterPro" id="IPR050386">
    <property type="entry name" value="Glycosyl_hydrolase_5"/>
</dbReference>
<comment type="subcellular location">
    <subcellularLocation>
        <location evidence="1">Cell membrane</location>
        <topology evidence="1">Single-pass type II membrane protein</topology>
    </subcellularLocation>
</comment>
<dbReference type="InterPro" id="IPR001547">
    <property type="entry name" value="Glyco_hydro_5"/>
</dbReference>
<name>A0AAD5SEP2_9FUNG</name>
<dbReference type="PANTHER" id="PTHR31297">
    <property type="entry name" value="GLUCAN ENDO-1,6-BETA-GLUCOSIDASE B"/>
    <property type="match status" value="1"/>
</dbReference>
<evidence type="ECO:0000256" key="9">
    <source>
        <dbReference type="ARBA" id="ARBA00023180"/>
    </source>
</evidence>
<keyword evidence="11" id="KW-0961">Cell wall biogenesis/degradation</keyword>